<dbReference type="GO" id="GO:0000287">
    <property type="term" value="F:magnesium ion binding"/>
    <property type="evidence" value="ECO:0007669"/>
    <property type="project" value="UniProtKB-UniRule"/>
</dbReference>
<evidence type="ECO:0000256" key="4">
    <source>
        <dbReference type="ARBA" id="ARBA00022801"/>
    </source>
</evidence>
<keyword evidence="9" id="KW-1185">Reference proteome</keyword>
<evidence type="ECO:0000256" key="7">
    <source>
        <dbReference type="HAMAP-Rule" id="MF_00209"/>
    </source>
</evidence>
<name>A0A2U1S810_9EURY</name>
<organism evidence="8 9">
    <name type="scientific">Methanobrevibacter woesei</name>
    <dbReference type="NCBI Taxonomy" id="190976"/>
    <lineage>
        <taxon>Archaea</taxon>
        <taxon>Methanobacteriati</taxon>
        <taxon>Methanobacteriota</taxon>
        <taxon>Methanomada group</taxon>
        <taxon>Methanobacteria</taxon>
        <taxon>Methanobacteriales</taxon>
        <taxon>Methanobacteriaceae</taxon>
        <taxon>Methanobrevibacter</taxon>
    </lineage>
</organism>
<dbReference type="GO" id="GO:0006796">
    <property type="term" value="P:phosphate-containing compound metabolic process"/>
    <property type="evidence" value="ECO:0007669"/>
    <property type="project" value="InterPro"/>
</dbReference>
<dbReference type="EMBL" id="MZGU01000004">
    <property type="protein sequence ID" value="PWB86189.1"/>
    <property type="molecule type" value="Genomic_DNA"/>
</dbReference>
<evidence type="ECO:0000256" key="3">
    <source>
        <dbReference type="ARBA" id="ARBA00022723"/>
    </source>
</evidence>
<proteinExistence type="inferred from homology"/>
<dbReference type="GO" id="GO:0005737">
    <property type="term" value="C:cytoplasm"/>
    <property type="evidence" value="ECO:0007669"/>
    <property type="project" value="UniProtKB-SubCell"/>
</dbReference>
<comment type="subunit">
    <text evidence="7">Homohexamer.</text>
</comment>
<dbReference type="Proteomes" id="UP000245577">
    <property type="component" value="Unassembled WGS sequence"/>
</dbReference>
<dbReference type="HAMAP" id="MF_00209">
    <property type="entry name" value="Inorganic_PPase"/>
    <property type="match status" value="1"/>
</dbReference>
<keyword evidence="2 7" id="KW-0963">Cytoplasm</keyword>
<dbReference type="RefSeq" id="WP_116669823.1">
    <property type="nucleotide sequence ID" value="NZ_MZGU01000004.1"/>
</dbReference>
<reference evidence="8 9" key="1">
    <citation type="submission" date="2017-03" db="EMBL/GenBank/DDBJ databases">
        <title>Genome sequence of Methanobrevibacter wosei.</title>
        <authorList>
            <person name="Poehlein A."/>
            <person name="Seedorf H."/>
            <person name="Daniel R."/>
        </authorList>
    </citation>
    <scope>NUCLEOTIDE SEQUENCE [LARGE SCALE GENOMIC DNA]</scope>
    <source>
        <strain evidence="8 9">DSM 11979</strain>
    </source>
</reference>
<accession>A0A2U1S810</accession>
<comment type="catalytic activity">
    <reaction evidence="6 7">
        <text>diphosphate + H2O = 2 phosphate + H(+)</text>
        <dbReference type="Rhea" id="RHEA:24576"/>
        <dbReference type="ChEBI" id="CHEBI:15377"/>
        <dbReference type="ChEBI" id="CHEBI:15378"/>
        <dbReference type="ChEBI" id="CHEBI:33019"/>
        <dbReference type="ChEBI" id="CHEBI:43474"/>
        <dbReference type="EC" id="3.6.1.1"/>
    </reaction>
</comment>
<dbReference type="OrthoDB" id="134160at2157"/>
<feature type="binding site" evidence="7">
    <location>
        <position position="44"/>
    </location>
    <ligand>
        <name>substrate</name>
    </ligand>
</feature>
<comment type="similarity">
    <text evidence="7">Belongs to the PPase family.</text>
</comment>
<keyword evidence="3 7" id="KW-0479">Metal-binding</keyword>
<feature type="binding site" evidence="7">
    <location>
        <position position="56"/>
    </location>
    <ligand>
        <name>substrate</name>
    </ligand>
</feature>
<dbReference type="InterPro" id="IPR036649">
    <property type="entry name" value="Pyrophosphatase_sf"/>
</dbReference>
<feature type="binding site" evidence="7">
    <location>
        <position position="66"/>
    </location>
    <ligand>
        <name>Mg(2+)</name>
        <dbReference type="ChEBI" id="CHEBI:18420"/>
        <label>1</label>
    </ligand>
</feature>
<feature type="binding site" evidence="7">
    <location>
        <position position="71"/>
    </location>
    <ligand>
        <name>Mg(2+)</name>
        <dbReference type="ChEBI" id="CHEBI:18420"/>
        <label>1</label>
    </ligand>
</feature>
<feature type="binding site" evidence="7">
    <location>
        <position position="71"/>
    </location>
    <ligand>
        <name>Mg(2+)</name>
        <dbReference type="ChEBI" id="CHEBI:18420"/>
        <label>2</label>
    </ligand>
</feature>
<evidence type="ECO:0000313" key="9">
    <source>
        <dbReference type="Proteomes" id="UP000245577"/>
    </source>
</evidence>
<comment type="function">
    <text evidence="7">Catalyzes the hydrolysis of inorganic pyrophosphate (PPi) forming two phosphate ions.</text>
</comment>
<sequence length="175" mass="19980">MNLWSEIEAGSDVPDVVTAVIEVPKGSRNKYEYDKKMEAFMLDRVLYSPVHYPTEYGFIPKSTYDDGDPMDILVIMEQPTFPGCIIEARPIGIMGMIDSGDKDYKVLAVPAEDPRFDDVNDIDDVPAHLLKEIEHFFSVYKTLQGKEVETLGWEDAKAAKAEIERSLEMYKEQYE</sequence>
<dbReference type="EC" id="3.6.1.1" evidence="7"/>
<comment type="subcellular location">
    <subcellularLocation>
        <location evidence="7">Cytoplasm</location>
    </subcellularLocation>
</comment>
<dbReference type="GO" id="GO:0004427">
    <property type="term" value="F:inorganic diphosphate phosphatase activity"/>
    <property type="evidence" value="ECO:0007669"/>
    <property type="project" value="UniProtKB-UniRule"/>
</dbReference>
<evidence type="ECO:0000256" key="5">
    <source>
        <dbReference type="ARBA" id="ARBA00022842"/>
    </source>
</evidence>
<dbReference type="AlphaFoldDB" id="A0A2U1S810"/>
<keyword evidence="5 7" id="KW-0460">Magnesium</keyword>
<dbReference type="FunFam" id="3.90.80.10:FF:000003">
    <property type="entry name" value="Inorganic pyrophosphatase"/>
    <property type="match status" value="1"/>
</dbReference>
<feature type="binding site" evidence="7">
    <location>
        <position position="30"/>
    </location>
    <ligand>
        <name>substrate</name>
    </ligand>
</feature>
<feature type="binding site" evidence="7">
    <location>
        <position position="103"/>
    </location>
    <ligand>
        <name>Mg(2+)</name>
        <dbReference type="ChEBI" id="CHEBI:18420"/>
        <label>1</label>
    </ligand>
</feature>
<dbReference type="Gene3D" id="3.90.80.10">
    <property type="entry name" value="Inorganic pyrophosphatase"/>
    <property type="match status" value="1"/>
</dbReference>
<evidence type="ECO:0000256" key="2">
    <source>
        <dbReference type="ARBA" id="ARBA00022490"/>
    </source>
</evidence>
<evidence type="ECO:0000256" key="1">
    <source>
        <dbReference type="ARBA" id="ARBA00001946"/>
    </source>
</evidence>
<dbReference type="SUPFAM" id="SSF50324">
    <property type="entry name" value="Inorganic pyrophosphatase"/>
    <property type="match status" value="1"/>
</dbReference>
<comment type="cofactor">
    <cofactor evidence="1 7">
        <name>Mg(2+)</name>
        <dbReference type="ChEBI" id="CHEBI:18420"/>
    </cofactor>
</comment>
<gene>
    <name evidence="7 8" type="primary">ppa</name>
    <name evidence="8" type="ORF">MBBWO_10430</name>
</gene>
<dbReference type="PANTHER" id="PTHR10286">
    <property type="entry name" value="INORGANIC PYROPHOSPHATASE"/>
    <property type="match status" value="1"/>
</dbReference>
<dbReference type="PROSITE" id="PS00387">
    <property type="entry name" value="PPASE"/>
    <property type="match status" value="1"/>
</dbReference>
<feature type="binding site" evidence="7">
    <location>
        <position position="140"/>
    </location>
    <ligand>
        <name>substrate</name>
    </ligand>
</feature>
<protein>
    <recommendedName>
        <fullName evidence="7">Inorganic pyrophosphatase</fullName>
        <ecNumber evidence="7">3.6.1.1</ecNumber>
    </recommendedName>
    <alternativeName>
        <fullName evidence="7">Pyrophosphate phospho-hydrolase</fullName>
        <shortName evidence="7">PPase</shortName>
    </alternativeName>
</protein>
<dbReference type="InterPro" id="IPR008162">
    <property type="entry name" value="Pyrophosphatase"/>
</dbReference>
<evidence type="ECO:0000313" key="8">
    <source>
        <dbReference type="EMBL" id="PWB86189.1"/>
    </source>
</evidence>
<dbReference type="Pfam" id="PF00719">
    <property type="entry name" value="Pyrophosphatase"/>
    <property type="match status" value="1"/>
</dbReference>
<keyword evidence="4 7" id="KW-0378">Hydrolase</keyword>
<dbReference type="CDD" id="cd00412">
    <property type="entry name" value="pyrophosphatase"/>
    <property type="match status" value="1"/>
</dbReference>
<comment type="caution">
    <text evidence="8">The sequence shown here is derived from an EMBL/GenBank/DDBJ whole genome shotgun (WGS) entry which is preliminary data.</text>
</comment>
<evidence type="ECO:0000256" key="6">
    <source>
        <dbReference type="ARBA" id="ARBA00047820"/>
    </source>
</evidence>